<dbReference type="InterPro" id="IPR011009">
    <property type="entry name" value="Kinase-like_dom_sf"/>
</dbReference>
<dbReference type="AlphaFoldDB" id="A0A816FY56"/>
<comment type="caution">
    <text evidence="3">The sequence shown here is derived from an EMBL/GenBank/DDBJ whole genome shotgun (WGS) entry which is preliminary data.</text>
</comment>
<dbReference type="InterPro" id="IPR000719">
    <property type="entry name" value="Prot_kinase_dom"/>
</dbReference>
<dbReference type="PANTHER" id="PTHR22988">
    <property type="entry name" value="MYOTONIC DYSTROPHY S/T KINASE-RELATED"/>
    <property type="match status" value="1"/>
</dbReference>
<dbReference type="GO" id="GO:0005737">
    <property type="term" value="C:cytoplasm"/>
    <property type="evidence" value="ECO:0007669"/>
    <property type="project" value="TreeGrafter"/>
</dbReference>
<dbReference type="GO" id="GO:0004674">
    <property type="term" value="F:protein serine/threonine kinase activity"/>
    <property type="evidence" value="ECO:0007669"/>
    <property type="project" value="TreeGrafter"/>
</dbReference>
<feature type="non-terminal residue" evidence="3">
    <location>
        <position position="1"/>
    </location>
</feature>
<dbReference type="PROSITE" id="PS50011">
    <property type="entry name" value="PROTEIN_KINASE_DOM"/>
    <property type="match status" value="1"/>
</dbReference>
<dbReference type="InterPro" id="IPR017441">
    <property type="entry name" value="Protein_kinase_ATP_BS"/>
</dbReference>
<reference evidence="3" key="1">
    <citation type="submission" date="2021-02" db="EMBL/GenBank/DDBJ databases">
        <authorList>
            <person name="Nowell W R."/>
        </authorList>
    </citation>
    <scope>NUCLEOTIDE SEQUENCE</scope>
</reference>
<protein>
    <recommendedName>
        <fullName evidence="2">Protein kinase domain-containing protein</fullName>
    </recommendedName>
</protein>
<evidence type="ECO:0000313" key="4">
    <source>
        <dbReference type="Proteomes" id="UP000663828"/>
    </source>
</evidence>
<dbReference type="GO" id="GO:0031032">
    <property type="term" value="P:actomyosin structure organization"/>
    <property type="evidence" value="ECO:0007669"/>
    <property type="project" value="TreeGrafter"/>
</dbReference>
<keyword evidence="1" id="KW-0067">ATP-binding</keyword>
<gene>
    <name evidence="3" type="ORF">XAT740_LOCUS58109</name>
</gene>
<evidence type="ECO:0000256" key="1">
    <source>
        <dbReference type="PROSITE-ProRule" id="PRU10141"/>
    </source>
</evidence>
<feature type="domain" description="Protein kinase" evidence="2">
    <location>
        <begin position="82"/>
        <end position="115"/>
    </location>
</feature>
<evidence type="ECO:0000259" key="2">
    <source>
        <dbReference type="PROSITE" id="PS50011"/>
    </source>
</evidence>
<dbReference type="Gene3D" id="3.30.200.20">
    <property type="entry name" value="Phosphorylase Kinase, domain 1"/>
    <property type="match status" value="1"/>
</dbReference>
<keyword evidence="1" id="KW-0547">Nucleotide-binding</keyword>
<dbReference type="GO" id="GO:0005856">
    <property type="term" value="C:cytoskeleton"/>
    <property type="evidence" value="ECO:0007669"/>
    <property type="project" value="TreeGrafter"/>
</dbReference>
<dbReference type="Proteomes" id="UP000663828">
    <property type="component" value="Unassembled WGS sequence"/>
</dbReference>
<organism evidence="3 4">
    <name type="scientific">Adineta ricciae</name>
    <name type="common">Rotifer</name>
    <dbReference type="NCBI Taxonomy" id="249248"/>
    <lineage>
        <taxon>Eukaryota</taxon>
        <taxon>Metazoa</taxon>
        <taxon>Spiralia</taxon>
        <taxon>Gnathifera</taxon>
        <taxon>Rotifera</taxon>
        <taxon>Eurotatoria</taxon>
        <taxon>Bdelloidea</taxon>
        <taxon>Adinetida</taxon>
        <taxon>Adinetidae</taxon>
        <taxon>Adineta</taxon>
    </lineage>
</organism>
<dbReference type="PROSITE" id="PS00107">
    <property type="entry name" value="PROTEIN_KINASE_ATP"/>
    <property type="match status" value="1"/>
</dbReference>
<keyword evidence="4" id="KW-1185">Reference proteome</keyword>
<evidence type="ECO:0000313" key="3">
    <source>
        <dbReference type="EMBL" id="CAF1667799.1"/>
    </source>
</evidence>
<dbReference type="SUPFAM" id="SSF56112">
    <property type="entry name" value="Protein kinase-like (PK-like)"/>
    <property type="match status" value="1"/>
</dbReference>
<sequence>MTEIHRNSLESRCDEIKRLVINHCTSDSTVLGIDGLLDALLVLYDECCNVTLKKEKTIVEFLEYVGTFISRIKQCRVNRDDFQTIKTIGRGAFGEVVVVKMKNTEDLFAMKIMDK</sequence>
<dbReference type="InterPro" id="IPR050839">
    <property type="entry name" value="Rho-assoc_Ser/Thr_Kinase"/>
</dbReference>
<feature type="binding site" evidence="1">
    <location>
        <position position="111"/>
    </location>
    <ligand>
        <name>ATP</name>
        <dbReference type="ChEBI" id="CHEBI:30616"/>
    </ligand>
</feature>
<dbReference type="EMBL" id="CAJNOR010012464">
    <property type="protein sequence ID" value="CAF1667799.1"/>
    <property type="molecule type" value="Genomic_DNA"/>
</dbReference>
<dbReference type="PANTHER" id="PTHR22988:SF66">
    <property type="entry name" value="SERINE_THREONINE-PROTEIN KINASE GENGHIS KHAN"/>
    <property type="match status" value="1"/>
</dbReference>
<dbReference type="GO" id="GO:0005524">
    <property type="term" value="F:ATP binding"/>
    <property type="evidence" value="ECO:0007669"/>
    <property type="project" value="UniProtKB-UniRule"/>
</dbReference>
<name>A0A816FY56_ADIRI</name>
<proteinExistence type="predicted"/>
<accession>A0A816FY56</accession>